<dbReference type="PANTHER" id="PTHR28647">
    <property type="entry name" value="UNIQUE CARTILAGE MATRIX-ASSOCIATED PROTEIN"/>
    <property type="match status" value="1"/>
</dbReference>
<feature type="region of interest" description="Disordered" evidence="10">
    <location>
        <begin position="136"/>
        <end position="162"/>
    </location>
</feature>
<name>A0A6P3QGR6_PTEVA</name>
<evidence type="ECO:0000256" key="5">
    <source>
        <dbReference type="ARBA" id="ARBA00022525"/>
    </source>
</evidence>
<protein>
    <recommendedName>
        <fullName evidence="4">Unique cartilage matrix-associated protein</fullName>
    </recommendedName>
</protein>
<keyword evidence="12" id="KW-1185">Reference proteome</keyword>
<evidence type="ECO:0000256" key="3">
    <source>
        <dbReference type="ARBA" id="ARBA00011000"/>
    </source>
</evidence>
<evidence type="ECO:0000256" key="4">
    <source>
        <dbReference type="ARBA" id="ARBA00013765"/>
    </source>
</evidence>
<dbReference type="Pfam" id="PF17085">
    <property type="entry name" value="UCMA"/>
    <property type="match status" value="1"/>
</dbReference>
<keyword evidence="9" id="KW-0175">Coiled coil</keyword>
<organism evidence="12 13">
    <name type="scientific">Pteropus vampyrus</name>
    <name type="common">Large flying fox</name>
    <dbReference type="NCBI Taxonomy" id="132908"/>
    <lineage>
        <taxon>Eukaryota</taxon>
        <taxon>Metazoa</taxon>
        <taxon>Chordata</taxon>
        <taxon>Craniata</taxon>
        <taxon>Vertebrata</taxon>
        <taxon>Euteleostomi</taxon>
        <taxon>Mammalia</taxon>
        <taxon>Eutheria</taxon>
        <taxon>Laurasiatheria</taxon>
        <taxon>Chiroptera</taxon>
        <taxon>Yinpterochiroptera</taxon>
        <taxon>Pteropodoidea</taxon>
        <taxon>Pteropodidae</taxon>
        <taxon>Pteropodinae</taxon>
        <taxon>Pteropus</taxon>
    </lineage>
</organism>
<dbReference type="OrthoDB" id="8907123at2759"/>
<dbReference type="InterPro" id="IPR031386">
    <property type="entry name" value="UCMA"/>
</dbReference>
<dbReference type="AlphaFoldDB" id="A0A6P3QGR6"/>
<evidence type="ECO:0000313" key="12">
    <source>
        <dbReference type="Proteomes" id="UP000515202"/>
    </source>
</evidence>
<evidence type="ECO:0000256" key="2">
    <source>
        <dbReference type="ARBA" id="ARBA00004498"/>
    </source>
</evidence>
<dbReference type="RefSeq" id="XP_011357910.1">
    <property type="nucleotide sequence ID" value="XM_011359608.2"/>
</dbReference>
<keyword evidence="8 11" id="KW-0732">Signal</keyword>
<dbReference type="GO" id="GO:0045667">
    <property type="term" value="P:regulation of osteoblast differentiation"/>
    <property type="evidence" value="ECO:0007669"/>
    <property type="project" value="InterPro"/>
</dbReference>
<sequence length="162" mass="17620">MAWRQLLLVSCLSAAMFLSMPQEGSSASVGINQVSGQEAQEGECRGQPGVQGEWASSCGSPGELVLVVTGLFLVSGVDQKVFLQESDASSFLKKHGKRLPKPRNELIAENRQKLWTDELHREYSEELQELESFAEVNGESSQPASPGMWGFVGKSRFASTSP</sequence>
<keyword evidence="6" id="KW-0272">Extracellular matrix</keyword>
<feature type="chain" id="PRO_5027605187" description="Unique cartilage matrix-associated protein" evidence="11">
    <location>
        <begin position="27"/>
        <end position="162"/>
    </location>
</feature>
<evidence type="ECO:0000256" key="10">
    <source>
        <dbReference type="SAM" id="MobiDB-lite"/>
    </source>
</evidence>
<evidence type="ECO:0000256" key="11">
    <source>
        <dbReference type="SAM" id="SignalP"/>
    </source>
</evidence>
<comment type="function">
    <text evidence="1">May be involved in the negative control of osteogenic differentiation of osteochondrogenic precursor cells in peripheral zones of fetal cartilage and at the cartilage-bone interface.</text>
</comment>
<dbReference type="Proteomes" id="UP000515202">
    <property type="component" value="Unplaced"/>
</dbReference>
<reference evidence="13" key="1">
    <citation type="submission" date="2025-08" db="UniProtKB">
        <authorList>
            <consortium name="RefSeq"/>
        </authorList>
    </citation>
    <scope>IDENTIFICATION</scope>
    <source>
        <tissue evidence="13">Kidney</tissue>
    </source>
</reference>
<evidence type="ECO:0000256" key="8">
    <source>
        <dbReference type="ARBA" id="ARBA00022729"/>
    </source>
</evidence>
<keyword evidence="7" id="KW-0765">Sulfation</keyword>
<evidence type="ECO:0000256" key="7">
    <source>
        <dbReference type="ARBA" id="ARBA00022641"/>
    </source>
</evidence>
<evidence type="ECO:0000256" key="6">
    <source>
        <dbReference type="ARBA" id="ARBA00022530"/>
    </source>
</evidence>
<keyword evidence="5" id="KW-0964">Secreted</keyword>
<dbReference type="GeneID" id="105291697"/>
<dbReference type="KEGG" id="pvp:105291697"/>
<comment type="similarity">
    <text evidence="3">Belongs to the UCMA family.</text>
</comment>
<evidence type="ECO:0000256" key="1">
    <source>
        <dbReference type="ARBA" id="ARBA00002111"/>
    </source>
</evidence>
<feature type="signal peptide" evidence="11">
    <location>
        <begin position="1"/>
        <end position="26"/>
    </location>
</feature>
<dbReference type="CTD" id="221044"/>
<evidence type="ECO:0000256" key="9">
    <source>
        <dbReference type="ARBA" id="ARBA00023054"/>
    </source>
</evidence>
<dbReference type="PANTHER" id="PTHR28647:SF2">
    <property type="entry name" value="UNIQUE CARTILAGE MATRIX-ASSOCIATED PROTEIN"/>
    <property type="match status" value="1"/>
</dbReference>
<comment type="subcellular location">
    <subcellularLocation>
        <location evidence="2">Secreted</location>
        <location evidence="2">Extracellular space</location>
        <location evidence="2">Extracellular matrix</location>
    </subcellularLocation>
</comment>
<proteinExistence type="inferred from homology"/>
<dbReference type="GO" id="GO:0031012">
    <property type="term" value="C:extracellular matrix"/>
    <property type="evidence" value="ECO:0007669"/>
    <property type="project" value="TreeGrafter"/>
</dbReference>
<evidence type="ECO:0000313" key="13">
    <source>
        <dbReference type="RefSeq" id="XP_011357910.1"/>
    </source>
</evidence>
<gene>
    <name evidence="13" type="primary">UCMA</name>
</gene>
<dbReference type="GO" id="GO:0048706">
    <property type="term" value="P:embryonic skeletal system development"/>
    <property type="evidence" value="ECO:0007669"/>
    <property type="project" value="TreeGrafter"/>
</dbReference>
<accession>A0A6P3QGR6</accession>